<dbReference type="AlphaFoldDB" id="A0A4Q8AQQ2"/>
<evidence type="ECO:0000313" key="2">
    <source>
        <dbReference type="EMBL" id="RZU66453.1"/>
    </source>
</evidence>
<dbReference type="EMBL" id="SHLC01000001">
    <property type="protein sequence ID" value="RZU66453.1"/>
    <property type="molecule type" value="Genomic_DNA"/>
</dbReference>
<evidence type="ECO:0000256" key="1">
    <source>
        <dbReference type="SAM" id="SignalP"/>
    </source>
</evidence>
<dbReference type="Proteomes" id="UP000291483">
    <property type="component" value="Unassembled WGS sequence"/>
</dbReference>
<dbReference type="PROSITE" id="PS51318">
    <property type="entry name" value="TAT"/>
    <property type="match status" value="1"/>
</dbReference>
<comment type="caution">
    <text evidence="2">The sequence shown here is derived from an EMBL/GenBank/DDBJ whole genome shotgun (WGS) entry which is preliminary data.</text>
</comment>
<name>A0A4Q8AQQ2_9MICO</name>
<gene>
    <name evidence="2" type="ORF">EV379_2810</name>
</gene>
<keyword evidence="3" id="KW-1185">Reference proteome</keyword>
<reference evidence="2 3" key="1">
    <citation type="submission" date="2019-02" db="EMBL/GenBank/DDBJ databases">
        <title>Sequencing the genomes of 1000 actinobacteria strains.</title>
        <authorList>
            <person name="Klenk H.-P."/>
        </authorList>
    </citation>
    <scope>NUCLEOTIDE SEQUENCE [LARGE SCALE GENOMIC DNA]</scope>
    <source>
        <strain evidence="2 3">DSM 18319</strain>
    </source>
</reference>
<evidence type="ECO:0000313" key="3">
    <source>
        <dbReference type="Proteomes" id="UP000291483"/>
    </source>
</evidence>
<keyword evidence="1" id="KW-0732">Signal</keyword>
<sequence length="233" mass="24017">MKLKTNRSLLMASALTMVLVPALTAVAPAQAAPAPTEPSVESIALEVYETLDAAPDPQLAFAELSAGERTAFEAYFLPVSTEVTVVLTPLDAASERASRSGAVASTYSSAEDASAAVAAVSGCWGTYSEATQSGSLGNAIWDTFNEGTWCANGTTVTSATFSRSWSSIAAVGWRDDGQIGKGAGVVSNKARIWSQRKMVLGSGGWDIQTIQPCNRFSGSSSGGATSDNVCSTL</sequence>
<accession>A0A4Q8AQQ2</accession>
<protein>
    <submittedName>
        <fullName evidence="2">Uncharacterized protein</fullName>
    </submittedName>
</protein>
<feature type="signal peptide" evidence="1">
    <location>
        <begin position="1"/>
        <end position="31"/>
    </location>
</feature>
<dbReference type="InterPro" id="IPR006311">
    <property type="entry name" value="TAT_signal"/>
</dbReference>
<organism evidence="2 3">
    <name type="scientific">Microterricola gilva</name>
    <dbReference type="NCBI Taxonomy" id="393267"/>
    <lineage>
        <taxon>Bacteria</taxon>
        <taxon>Bacillati</taxon>
        <taxon>Actinomycetota</taxon>
        <taxon>Actinomycetes</taxon>
        <taxon>Micrococcales</taxon>
        <taxon>Microbacteriaceae</taxon>
        <taxon>Microterricola</taxon>
    </lineage>
</organism>
<proteinExistence type="predicted"/>
<feature type="chain" id="PRO_5020755984" evidence="1">
    <location>
        <begin position="32"/>
        <end position="233"/>
    </location>
</feature>